<dbReference type="PANTHER" id="PTHR31236:SF37">
    <property type="entry name" value="BURP DOMAIN-CONTAINING PROTEIN 5-LIKE"/>
    <property type="match status" value="1"/>
</dbReference>
<dbReference type="PANTHER" id="PTHR31236">
    <property type="entry name" value="BURP DOMAIN PROTEIN USPL1-LIKE"/>
    <property type="match status" value="1"/>
</dbReference>
<proteinExistence type="predicted"/>
<sequence length="315" mass="34893">MDHFHFLPFIILLVNLSLAGNVHAALVPAQNYWKSVFPNTPMPKSLQILLNPSPSAGNTKVLAEMVHSNTKVIDSLGSYSNYQINPSSTTKPDKDAEADGKAIFFLENQLRLGRTLKVSGILKTRNTASFLPRQIAQAIPFSSGKFPEIFKYFSLEPKSDEANLIKETIQKCETPAMKGEQRYCATSLESLVDWTVSKLGKNIQVLSNNVEKETENRVFAIAGEAKKVGETELVCHKLKYAYAVFLCHSIEKTTAYTVPLVSADGSTKAKLLAICHKDTSAWSPDHLAFQILKIKPGTVPVCHFLTKETLVWVPK</sequence>
<protein>
    <recommendedName>
        <fullName evidence="2">BURP domain-containing protein</fullName>
    </recommendedName>
</protein>
<dbReference type="Proteomes" id="UP001472677">
    <property type="component" value="Unassembled WGS sequence"/>
</dbReference>
<organism evidence="3 4">
    <name type="scientific">Hibiscus sabdariffa</name>
    <name type="common">roselle</name>
    <dbReference type="NCBI Taxonomy" id="183260"/>
    <lineage>
        <taxon>Eukaryota</taxon>
        <taxon>Viridiplantae</taxon>
        <taxon>Streptophyta</taxon>
        <taxon>Embryophyta</taxon>
        <taxon>Tracheophyta</taxon>
        <taxon>Spermatophyta</taxon>
        <taxon>Magnoliopsida</taxon>
        <taxon>eudicotyledons</taxon>
        <taxon>Gunneridae</taxon>
        <taxon>Pentapetalae</taxon>
        <taxon>rosids</taxon>
        <taxon>malvids</taxon>
        <taxon>Malvales</taxon>
        <taxon>Malvaceae</taxon>
        <taxon>Malvoideae</taxon>
        <taxon>Hibiscus</taxon>
    </lineage>
</organism>
<dbReference type="PROSITE" id="PS51277">
    <property type="entry name" value="BURP"/>
    <property type="match status" value="1"/>
</dbReference>
<dbReference type="InterPro" id="IPR044816">
    <property type="entry name" value="BURP"/>
</dbReference>
<dbReference type="SMART" id="SM01045">
    <property type="entry name" value="BURP"/>
    <property type="match status" value="1"/>
</dbReference>
<reference evidence="3 4" key="1">
    <citation type="journal article" date="2024" name="G3 (Bethesda)">
        <title>Genome assembly of Hibiscus sabdariffa L. provides insights into metabolisms of medicinal natural products.</title>
        <authorList>
            <person name="Kim T."/>
        </authorList>
    </citation>
    <scope>NUCLEOTIDE SEQUENCE [LARGE SCALE GENOMIC DNA]</scope>
    <source>
        <strain evidence="3">TK-2024</strain>
        <tissue evidence="3">Old leaves</tissue>
    </source>
</reference>
<name>A0ABR2C8C4_9ROSI</name>
<evidence type="ECO:0000313" key="4">
    <source>
        <dbReference type="Proteomes" id="UP001472677"/>
    </source>
</evidence>
<dbReference type="EMBL" id="JBBPBM010000063">
    <property type="protein sequence ID" value="KAK8515664.1"/>
    <property type="molecule type" value="Genomic_DNA"/>
</dbReference>
<evidence type="ECO:0000256" key="1">
    <source>
        <dbReference type="SAM" id="SignalP"/>
    </source>
</evidence>
<evidence type="ECO:0000259" key="2">
    <source>
        <dbReference type="PROSITE" id="PS51277"/>
    </source>
</evidence>
<evidence type="ECO:0000313" key="3">
    <source>
        <dbReference type="EMBL" id="KAK8515664.1"/>
    </source>
</evidence>
<dbReference type="InterPro" id="IPR004873">
    <property type="entry name" value="BURP_dom"/>
</dbReference>
<dbReference type="Pfam" id="PF03181">
    <property type="entry name" value="BURP"/>
    <property type="match status" value="1"/>
</dbReference>
<feature type="domain" description="BURP" evidence="2">
    <location>
        <begin position="104"/>
        <end position="315"/>
    </location>
</feature>
<comment type="caution">
    <text evidence="3">The sequence shown here is derived from an EMBL/GenBank/DDBJ whole genome shotgun (WGS) entry which is preliminary data.</text>
</comment>
<feature type="chain" id="PRO_5045240821" description="BURP domain-containing protein" evidence="1">
    <location>
        <begin position="25"/>
        <end position="315"/>
    </location>
</feature>
<gene>
    <name evidence="3" type="ORF">V6N12_075692</name>
</gene>
<keyword evidence="4" id="KW-1185">Reference proteome</keyword>
<feature type="signal peptide" evidence="1">
    <location>
        <begin position="1"/>
        <end position="24"/>
    </location>
</feature>
<keyword evidence="1" id="KW-0732">Signal</keyword>
<accession>A0ABR2C8C4</accession>